<proteinExistence type="inferred from homology"/>
<gene>
    <name evidence="11" type="ORF">NC661_10570</name>
</gene>
<dbReference type="Proteomes" id="UP001145072">
    <property type="component" value="Unassembled WGS sequence"/>
</dbReference>
<keyword evidence="6 9" id="KW-1133">Transmembrane helix</keyword>
<keyword evidence="3" id="KW-1003">Cell membrane</keyword>
<feature type="transmembrane region" description="Helical" evidence="9">
    <location>
        <begin position="52"/>
        <end position="69"/>
    </location>
</feature>
<feature type="domain" description="Tripartite ATP-independent periplasmic transporters DctQ component" evidence="10">
    <location>
        <begin position="27"/>
        <end position="156"/>
    </location>
</feature>
<feature type="transmembrane region" description="Helical" evidence="9">
    <location>
        <begin position="90"/>
        <end position="109"/>
    </location>
</feature>
<keyword evidence="2" id="KW-0813">Transport</keyword>
<reference evidence="11" key="1">
    <citation type="submission" date="2022-06" db="EMBL/GenBank/DDBJ databases">
        <title>Aquibacillus sp. a new bacterium isolated from soil saline samples.</title>
        <authorList>
            <person name="Galisteo C."/>
            <person name="De La Haba R."/>
            <person name="Sanchez-Porro C."/>
            <person name="Ventosa A."/>
        </authorList>
    </citation>
    <scope>NUCLEOTIDE SEQUENCE</scope>
    <source>
        <strain evidence="11">JCM 12387</strain>
    </source>
</reference>
<evidence type="ECO:0000256" key="2">
    <source>
        <dbReference type="ARBA" id="ARBA00022448"/>
    </source>
</evidence>
<accession>A0A9X3WJB3</accession>
<keyword evidence="12" id="KW-1185">Reference proteome</keyword>
<dbReference type="Pfam" id="PF04290">
    <property type="entry name" value="DctQ"/>
    <property type="match status" value="1"/>
</dbReference>
<comment type="similarity">
    <text evidence="8">Belongs to the TRAP transporter small permease family.</text>
</comment>
<keyword evidence="7 9" id="KW-0472">Membrane</keyword>
<dbReference type="RefSeq" id="WP_259872398.1">
    <property type="nucleotide sequence ID" value="NZ_JAMQJZ010000007.1"/>
</dbReference>
<dbReference type="GO" id="GO:0005886">
    <property type="term" value="C:plasma membrane"/>
    <property type="evidence" value="ECO:0007669"/>
    <property type="project" value="UniProtKB-SubCell"/>
</dbReference>
<evidence type="ECO:0000259" key="10">
    <source>
        <dbReference type="Pfam" id="PF04290"/>
    </source>
</evidence>
<comment type="subcellular location">
    <subcellularLocation>
        <location evidence="1">Cell inner membrane</location>
        <topology evidence="1">Multi-pass membrane protein</topology>
    </subcellularLocation>
</comment>
<dbReference type="PANTHER" id="PTHR35011">
    <property type="entry name" value="2,3-DIKETO-L-GULONATE TRAP TRANSPORTER SMALL PERMEASE PROTEIN YIAM"/>
    <property type="match status" value="1"/>
</dbReference>
<dbReference type="InterPro" id="IPR055348">
    <property type="entry name" value="DctQ"/>
</dbReference>
<evidence type="ECO:0000256" key="3">
    <source>
        <dbReference type="ARBA" id="ARBA00022475"/>
    </source>
</evidence>
<dbReference type="EMBL" id="JAMQJZ010000007">
    <property type="protein sequence ID" value="MDC3420812.1"/>
    <property type="molecule type" value="Genomic_DNA"/>
</dbReference>
<sequence length="188" mass="21433">MKIFSIIDKVIMKLEEFILSFAVIVISVMTVSNVIAREVFNSSFFSFNLEVSKFAIVIATFMGIGYAARKGRHISMSAFYDFASFKVRKIMMICINLITAIILLVLAYFSLDYVISEYQTGAVTPSLQIPQYLMVIFIPIGFLMGGIQFLRNMWINIRDKDNVYIGIDAVDYNDKKNEEIAQQDLNNV</sequence>
<feature type="transmembrane region" description="Helical" evidence="9">
    <location>
        <begin position="129"/>
        <end position="150"/>
    </location>
</feature>
<name>A0A9X3WJB3_9BACI</name>
<evidence type="ECO:0000256" key="1">
    <source>
        <dbReference type="ARBA" id="ARBA00004429"/>
    </source>
</evidence>
<keyword evidence="5 9" id="KW-0812">Transmembrane</keyword>
<keyword evidence="4" id="KW-0997">Cell inner membrane</keyword>
<organism evidence="11 12">
    <name type="scientific">Aquibacillus koreensis</name>
    <dbReference type="NCBI Taxonomy" id="279446"/>
    <lineage>
        <taxon>Bacteria</taxon>
        <taxon>Bacillati</taxon>
        <taxon>Bacillota</taxon>
        <taxon>Bacilli</taxon>
        <taxon>Bacillales</taxon>
        <taxon>Bacillaceae</taxon>
        <taxon>Aquibacillus</taxon>
    </lineage>
</organism>
<comment type="caution">
    <text evidence="11">The sequence shown here is derived from an EMBL/GenBank/DDBJ whole genome shotgun (WGS) entry which is preliminary data.</text>
</comment>
<evidence type="ECO:0000256" key="5">
    <source>
        <dbReference type="ARBA" id="ARBA00022692"/>
    </source>
</evidence>
<evidence type="ECO:0000313" key="12">
    <source>
        <dbReference type="Proteomes" id="UP001145072"/>
    </source>
</evidence>
<dbReference type="InterPro" id="IPR007387">
    <property type="entry name" value="TRAP_DctQ"/>
</dbReference>
<evidence type="ECO:0000256" key="4">
    <source>
        <dbReference type="ARBA" id="ARBA00022519"/>
    </source>
</evidence>
<evidence type="ECO:0000313" key="11">
    <source>
        <dbReference type="EMBL" id="MDC3420812.1"/>
    </source>
</evidence>
<evidence type="ECO:0000256" key="8">
    <source>
        <dbReference type="ARBA" id="ARBA00038436"/>
    </source>
</evidence>
<dbReference type="AlphaFoldDB" id="A0A9X3WJB3"/>
<evidence type="ECO:0000256" key="6">
    <source>
        <dbReference type="ARBA" id="ARBA00022989"/>
    </source>
</evidence>
<protein>
    <submittedName>
        <fullName evidence="11">TRAP transporter small permease</fullName>
    </submittedName>
</protein>
<evidence type="ECO:0000256" key="9">
    <source>
        <dbReference type="SAM" id="Phobius"/>
    </source>
</evidence>
<evidence type="ECO:0000256" key="7">
    <source>
        <dbReference type="ARBA" id="ARBA00023136"/>
    </source>
</evidence>